<dbReference type="Gene3D" id="1.10.1790.10">
    <property type="entry name" value="PRD domain"/>
    <property type="match status" value="2"/>
</dbReference>
<dbReference type="PROSITE" id="PS51372">
    <property type="entry name" value="PRD_2"/>
    <property type="match status" value="2"/>
</dbReference>
<dbReference type="Pfam" id="PF05043">
    <property type="entry name" value="Mga"/>
    <property type="match status" value="1"/>
</dbReference>
<evidence type="ECO:0000256" key="1">
    <source>
        <dbReference type="ARBA" id="ARBA00022679"/>
    </source>
</evidence>
<dbReference type="PANTHER" id="PTHR30185">
    <property type="entry name" value="CRYPTIC BETA-GLUCOSIDE BGL OPERON ANTITERMINATOR"/>
    <property type="match status" value="1"/>
</dbReference>
<gene>
    <name evidence="9" type="ORF">INP52_05015</name>
</gene>
<dbReference type="SUPFAM" id="SSF52794">
    <property type="entry name" value="PTS system IIB component-like"/>
    <property type="match status" value="1"/>
</dbReference>
<keyword evidence="1" id="KW-0808">Transferase</keyword>
<evidence type="ECO:0000313" key="9">
    <source>
        <dbReference type="EMBL" id="QOY59813.1"/>
    </source>
</evidence>
<keyword evidence="10" id="KW-1185">Reference proteome</keyword>
<sequence length="634" mass="71005">MRTIELIQTLLDDEGDSLETLMERFKVSTRTVRSHVHAANQMLEDIALIQFSRKNNVYELEVLNKDAFQTWLDRGNKVEQEQAGSVRRVPRILNYLLLTDGWVRVPDLADRLFVSSQSISVDLHEVEAELSKFELSLVKRPWYGIRVEGPEINRRTCLASVISASLVGGTGNTEALSNRAKTIGKTVERVLGENNFSISSIAFQNLVVHLVVAAERIEQGCYVPMDVEQRERLMALPESITAQQLAQAIGNDLGIYLPSSEVAFITIHLAGKHSIDALSQEVDTDGTVISGSVWDIVGEILDAARLAMWIDLRSDLELRMNLARHIVPLSVRLRYGMPAKNPLLEETKLRYPLAWTMALEAGKVLERHYGAMPNEDETGFLALSFALSLERRRTPARKMRVLVVCASGMGSARLLRQRFISEFGELLERCDTCDAASVVGKDFSDVDYVFSTVPLPNLPVPVCQISYFFDRDAGDYIRRILERADARDAASMFSRELFFPHVKAKDKSSLLDMMCSEMAKAGVAQSQLRDSVELREDAAATCFGNNVAMPHPMEPMSNETRVAVALLDNPMSWDEWGHYVQAVFLVSYAHGARDGDEVFSLLADLFTDERSISNLIDEQTFECLLKEFGNGSQK</sequence>
<protein>
    <submittedName>
        <fullName evidence="9">PRD domain-containing protein</fullName>
    </submittedName>
</protein>
<dbReference type="InterPro" id="IPR036095">
    <property type="entry name" value="PTS_EIIB-like_sf"/>
</dbReference>
<keyword evidence="2" id="KW-0677">Repeat</keyword>
<dbReference type="Gene3D" id="3.40.930.10">
    <property type="entry name" value="Mannitol-specific EII, Chain A"/>
    <property type="match status" value="1"/>
</dbReference>
<dbReference type="Pfam" id="PF00359">
    <property type="entry name" value="PTS_EIIA_2"/>
    <property type="match status" value="1"/>
</dbReference>
<evidence type="ECO:0000259" key="6">
    <source>
        <dbReference type="PROSITE" id="PS51094"/>
    </source>
</evidence>
<keyword evidence="3" id="KW-0805">Transcription regulation</keyword>
<dbReference type="PANTHER" id="PTHR30185:SF13">
    <property type="entry name" value="LICABCH OPERON REGULATOR-RELATED"/>
    <property type="match status" value="1"/>
</dbReference>
<dbReference type="SUPFAM" id="SSF55804">
    <property type="entry name" value="Phoshotransferase/anion transport protein"/>
    <property type="match status" value="1"/>
</dbReference>
<feature type="domain" description="PRD" evidence="8">
    <location>
        <begin position="288"/>
        <end position="395"/>
    </location>
</feature>
<dbReference type="AlphaFoldDB" id="A0A7S7M8J6"/>
<dbReference type="CDD" id="cd05568">
    <property type="entry name" value="PTS_IIB_bgl_like"/>
    <property type="match status" value="1"/>
</dbReference>
<evidence type="ECO:0000256" key="2">
    <source>
        <dbReference type="ARBA" id="ARBA00022737"/>
    </source>
</evidence>
<evidence type="ECO:0000256" key="4">
    <source>
        <dbReference type="ARBA" id="ARBA00023159"/>
    </source>
</evidence>
<dbReference type="InterPro" id="IPR050661">
    <property type="entry name" value="BglG_antiterminators"/>
</dbReference>
<proteinExistence type="predicted"/>
<dbReference type="Proteomes" id="UP000593735">
    <property type="component" value="Chromosome"/>
</dbReference>
<dbReference type="InterPro" id="IPR013011">
    <property type="entry name" value="PTS_EIIB_2"/>
</dbReference>
<dbReference type="InterPro" id="IPR002178">
    <property type="entry name" value="PTS_EIIA_type-2_dom"/>
</dbReference>
<reference evidence="9 10" key="1">
    <citation type="submission" date="2020-10" db="EMBL/GenBank/DDBJ databases">
        <title>Olsenella immobilis sp.nov., isolated from the mud in a fermentation cellar used for the production of Chinese strong-flavoured liquor.</title>
        <authorList>
            <person name="Lu L."/>
        </authorList>
    </citation>
    <scope>NUCLEOTIDE SEQUENCE [LARGE SCALE GENOMIC DNA]</scope>
    <source>
        <strain evidence="9 10">LZLJ-2</strain>
    </source>
</reference>
<organism evidence="9 10">
    <name type="scientific">Thermophilibacter immobilis</name>
    <dbReference type="NCBI Taxonomy" id="2779519"/>
    <lineage>
        <taxon>Bacteria</taxon>
        <taxon>Bacillati</taxon>
        <taxon>Actinomycetota</taxon>
        <taxon>Coriobacteriia</taxon>
        <taxon>Coriobacteriales</taxon>
        <taxon>Atopobiaceae</taxon>
        <taxon>Thermophilibacter</taxon>
    </lineage>
</organism>
<name>A0A7S7M8J6_9ACTN</name>
<feature type="domain" description="PTS EIIB type-2" evidence="7">
    <location>
        <begin position="399"/>
        <end position="489"/>
    </location>
</feature>
<dbReference type="InterPro" id="IPR016152">
    <property type="entry name" value="PTrfase/Anion_transptr"/>
</dbReference>
<accession>A0A7S7M8J6</accession>
<feature type="domain" description="PTS EIIA type-2" evidence="6">
    <location>
        <begin position="491"/>
        <end position="631"/>
    </location>
</feature>
<evidence type="ECO:0000256" key="3">
    <source>
        <dbReference type="ARBA" id="ARBA00023015"/>
    </source>
</evidence>
<evidence type="ECO:0000256" key="5">
    <source>
        <dbReference type="ARBA" id="ARBA00023163"/>
    </source>
</evidence>
<dbReference type="KEGG" id="tio:INP52_05015"/>
<keyword evidence="4" id="KW-0010">Activator</keyword>
<evidence type="ECO:0000259" key="7">
    <source>
        <dbReference type="PROSITE" id="PS51099"/>
    </source>
</evidence>
<feature type="domain" description="PRD" evidence="8">
    <location>
        <begin position="171"/>
        <end position="279"/>
    </location>
</feature>
<dbReference type="InterPro" id="IPR036634">
    <property type="entry name" value="PRD_sf"/>
</dbReference>
<dbReference type="RefSeq" id="WP_194369602.1">
    <property type="nucleotide sequence ID" value="NZ_CP063767.1"/>
</dbReference>
<dbReference type="EMBL" id="CP063767">
    <property type="protein sequence ID" value="QOY59813.1"/>
    <property type="molecule type" value="Genomic_DNA"/>
</dbReference>
<dbReference type="GO" id="GO:0009401">
    <property type="term" value="P:phosphoenolpyruvate-dependent sugar phosphotransferase system"/>
    <property type="evidence" value="ECO:0007669"/>
    <property type="project" value="InterPro"/>
</dbReference>
<dbReference type="SUPFAM" id="SSF63520">
    <property type="entry name" value="PTS-regulatory domain, PRD"/>
    <property type="match status" value="2"/>
</dbReference>
<dbReference type="PROSITE" id="PS51099">
    <property type="entry name" value="PTS_EIIB_TYPE_2"/>
    <property type="match status" value="1"/>
</dbReference>
<keyword evidence="5" id="KW-0804">Transcription</keyword>
<evidence type="ECO:0000259" key="8">
    <source>
        <dbReference type="PROSITE" id="PS51372"/>
    </source>
</evidence>
<dbReference type="PROSITE" id="PS51094">
    <property type="entry name" value="PTS_EIIA_TYPE_2"/>
    <property type="match status" value="1"/>
</dbReference>
<dbReference type="InterPro" id="IPR011608">
    <property type="entry name" value="PRD"/>
</dbReference>
<dbReference type="InterPro" id="IPR007737">
    <property type="entry name" value="Mga_HTH"/>
</dbReference>
<dbReference type="GO" id="GO:0008982">
    <property type="term" value="F:protein-N(PI)-phosphohistidine-sugar phosphotransferase activity"/>
    <property type="evidence" value="ECO:0007669"/>
    <property type="project" value="InterPro"/>
</dbReference>
<evidence type="ECO:0000313" key="10">
    <source>
        <dbReference type="Proteomes" id="UP000593735"/>
    </source>
</evidence>
<dbReference type="Gene3D" id="3.40.50.2300">
    <property type="match status" value="1"/>
</dbReference>
<dbReference type="GO" id="GO:0006355">
    <property type="term" value="P:regulation of DNA-templated transcription"/>
    <property type="evidence" value="ECO:0007669"/>
    <property type="project" value="InterPro"/>
</dbReference>
<dbReference type="Pfam" id="PF00874">
    <property type="entry name" value="PRD"/>
    <property type="match status" value="2"/>
</dbReference>